<keyword evidence="2" id="KW-1185">Reference proteome</keyword>
<accession>A0A2T3WA15</accession>
<evidence type="ECO:0000313" key="1">
    <source>
        <dbReference type="EMBL" id="PTA68750.1"/>
    </source>
</evidence>
<dbReference type="OrthoDB" id="73652at2"/>
<protein>
    <submittedName>
        <fullName evidence="1">Uncharacterized protein</fullName>
    </submittedName>
</protein>
<dbReference type="Proteomes" id="UP000240317">
    <property type="component" value="Unassembled WGS sequence"/>
</dbReference>
<proteinExistence type="predicted"/>
<organism evidence="1 2">
    <name type="scientific">Deinococcus arcticus</name>
    <dbReference type="NCBI Taxonomy" id="2136176"/>
    <lineage>
        <taxon>Bacteria</taxon>
        <taxon>Thermotogati</taxon>
        <taxon>Deinococcota</taxon>
        <taxon>Deinococci</taxon>
        <taxon>Deinococcales</taxon>
        <taxon>Deinococcaceae</taxon>
        <taxon>Deinococcus</taxon>
    </lineage>
</organism>
<dbReference type="AlphaFoldDB" id="A0A2T3WA15"/>
<gene>
    <name evidence="1" type="ORF">C8263_05775</name>
</gene>
<dbReference type="RefSeq" id="WP_107137169.1">
    <property type="nucleotide sequence ID" value="NZ_PYSV01000004.1"/>
</dbReference>
<name>A0A2T3WA15_9DEIO</name>
<dbReference type="EMBL" id="PYSV01000004">
    <property type="protein sequence ID" value="PTA68750.1"/>
    <property type="molecule type" value="Genomic_DNA"/>
</dbReference>
<reference evidence="1 2" key="1">
    <citation type="submission" date="2018-03" db="EMBL/GenBank/DDBJ databases">
        <title>Draft genome of Deinococcus sp. OD32.</title>
        <authorList>
            <person name="Wang X.-P."/>
            <person name="Du Z.-J."/>
        </authorList>
    </citation>
    <scope>NUCLEOTIDE SEQUENCE [LARGE SCALE GENOMIC DNA]</scope>
    <source>
        <strain evidence="1 2">OD32</strain>
    </source>
</reference>
<comment type="caution">
    <text evidence="1">The sequence shown here is derived from an EMBL/GenBank/DDBJ whole genome shotgun (WGS) entry which is preliminary data.</text>
</comment>
<evidence type="ECO:0000313" key="2">
    <source>
        <dbReference type="Proteomes" id="UP000240317"/>
    </source>
</evidence>
<sequence>MNPNPLFLLSLLRPGPRPTPALGHPAPLAEHFTLQAHVYTEREARHARLQQAQSPLDRLTR</sequence>